<accession>S3CUB7</accession>
<dbReference type="EMBL" id="KE145368">
    <property type="protein sequence ID" value="EPE28609.1"/>
    <property type="molecule type" value="Genomic_DNA"/>
</dbReference>
<dbReference type="AlphaFoldDB" id="S3CUB7"/>
<name>S3CUB7_GLAL2</name>
<keyword evidence="2" id="KW-1185">Reference proteome</keyword>
<sequence length="130" mass="15545">MTLKDEQTEEWNTASMEEIKFLICVLRLRCQPPVPYPHIESYLNQIMGLSHEKLSDIFDREEREETNLWEDAKTCDDWNVERILIISGVDREGYRLAERKETDAQIKWRRTKDWKVGSLLMKPDEVSRVM</sequence>
<protein>
    <submittedName>
        <fullName evidence="1">Uncharacterized protein</fullName>
    </submittedName>
</protein>
<reference evidence="1 2" key="1">
    <citation type="journal article" date="2013" name="BMC Genomics">
        <title>Genomics-driven discovery of the pneumocandin biosynthetic gene cluster in the fungus Glarea lozoyensis.</title>
        <authorList>
            <person name="Chen L."/>
            <person name="Yue Q."/>
            <person name="Zhang X."/>
            <person name="Xiang M."/>
            <person name="Wang C."/>
            <person name="Li S."/>
            <person name="Che Y."/>
            <person name="Ortiz-Lopez F.J."/>
            <person name="Bills G.F."/>
            <person name="Liu X."/>
            <person name="An Z."/>
        </authorList>
    </citation>
    <scope>NUCLEOTIDE SEQUENCE [LARGE SCALE GENOMIC DNA]</scope>
    <source>
        <strain evidence="2">ATCC 20868 / MF5171</strain>
    </source>
</reference>
<dbReference type="KEGG" id="glz:GLAREA_09730"/>
<evidence type="ECO:0000313" key="2">
    <source>
        <dbReference type="Proteomes" id="UP000016922"/>
    </source>
</evidence>
<proteinExistence type="predicted"/>
<dbReference type="Proteomes" id="UP000016922">
    <property type="component" value="Unassembled WGS sequence"/>
</dbReference>
<dbReference type="OrthoDB" id="3545268at2759"/>
<dbReference type="HOGENOM" id="CLU_1938369_0_0_1"/>
<gene>
    <name evidence="1" type="ORF">GLAREA_09730</name>
</gene>
<organism evidence="1 2">
    <name type="scientific">Glarea lozoyensis (strain ATCC 20868 / MF5171)</name>
    <dbReference type="NCBI Taxonomy" id="1116229"/>
    <lineage>
        <taxon>Eukaryota</taxon>
        <taxon>Fungi</taxon>
        <taxon>Dikarya</taxon>
        <taxon>Ascomycota</taxon>
        <taxon>Pezizomycotina</taxon>
        <taxon>Leotiomycetes</taxon>
        <taxon>Helotiales</taxon>
        <taxon>Helotiaceae</taxon>
        <taxon>Glarea</taxon>
    </lineage>
</organism>
<evidence type="ECO:0000313" key="1">
    <source>
        <dbReference type="EMBL" id="EPE28609.1"/>
    </source>
</evidence>
<dbReference type="RefSeq" id="XP_008084517.1">
    <property type="nucleotide sequence ID" value="XM_008086326.1"/>
</dbReference>
<dbReference type="GeneID" id="19468777"/>